<evidence type="ECO:0000313" key="3">
    <source>
        <dbReference type="Proteomes" id="UP000023772"/>
    </source>
</evidence>
<dbReference type="EMBL" id="CP007451">
    <property type="protein sequence ID" value="AHW61049.1"/>
    <property type="molecule type" value="Genomic_DNA"/>
</dbReference>
<evidence type="ECO:0000313" key="1">
    <source>
        <dbReference type="EMBL" id="AHW61049.1"/>
    </source>
</evidence>
<dbReference type="AlphaFoldDB" id="X5DIV7"/>
<dbReference type="Proteomes" id="UP000023772">
    <property type="component" value="Chromosome"/>
</dbReference>
<gene>
    <name evidence="1" type="ORF">FH5T_19290</name>
    <name evidence="2" type="ORF">SAMN05444285_1167</name>
</gene>
<name>X5DIV7_9BACT</name>
<sequence>MGKISQGILGGFSGKVGTVIGGNWKGIDYMRSKASKVTNPNSKAQKDQRSKFSLVLSFLQPITAFIKIGFKDYAIKMTAFNSAMSYNVKNAITGAYPNYSMDYAQALVSRGSLAGALNPAANSAAAGEVTFTWEDNSVESNANVDDLTMLLALNPDKNEAVFTTEGSTRAAGTQTLTVPDSYSGDSVECFIAFISVDGEVANSKYIGSVVVA</sequence>
<reference evidence="1 3" key="1">
    <citation type="submission" date="2014-03" db="EMBL/GenBank/DDBJ databases">
        <title>Complete genome sequence of a deeply braunched marine Bacteroidia bacterium Draconibacterium orientale type strain FH5T.</title>
        <authorList>
            <person name="Li X."/>
            <person name="Wang X."/>
            <person name="Xie Z."/>
            <person name="Du Z."/>
            <person name="Chen G."/>
        </authorList>
    </citation>
    <scope>NUCLEOTIDE SEQUENCE [LARGE SCALE GENOMIC DNA]</scope>
    <source>
        <strain evidence="1 3">FH5</strain>
    </source>
</reference>
<accession>X5DIV7</accession>
<organism evidence="2 4">
    <name type="scientific">Draconibacterium orientale</name>
    <dbReference type="NCBI Taxonomy" id="1168034"/>
    <lineage>
        <taxon>Bacteria</taxon>
        <taxon>Pseudomonadati</taxon>
        <taxon>Bacteroidota</taxon>
        <taxon>Bacteroidia</taxon>
        <taxon>Marinilabiliales</taxon>
        <taxon>Prolixibacteraceae</taxon>
        <taxon>Draconibacterium</taxon>
    </lineage>
</organism>
<proteinExistence type="predicted"/>
<keyword evidence="3" id="KW-1185">Reference proteome</keyword>
<reference evidence="2 4" key="2">
    <citation type="submission" date="2016-10" db="EMBL/GenBank/DDBJ databases">
        <authorList>
            <person name="de Groot N.N."/>
        </authorList>
    </citation>
    <scope>NUCLEOTIDE SEQUENCE [LARGE SCALE GENOMIC DNA]</scope>
    <source>
        <strain evidence="2 4">DSM 25947</strain>
    </source>
</reference>
<dbReference type="HOGENOM" id="CLU_064277_2_0_10"/>
<dbReference type="RefSeq" id="WP_038565427.1">
    <property type="nucleotide sequence ID" value="NZ_FOHT01000016.1"/>
</dbReference>
<dbReference type="Proteomes" id="UP000181981">
    <property type="component" value="Unassembled WGS sequence"/>
</dbReference>
<dbReference type="STRING" id="1168034.FH5T_19290"/>
<evidence type="ECO:0000313" key="4">
    <source>
        <dbReference type="Proteomes" id="UP000181981"/>
    </source>
</evidence>
<dbReference type="Pfam" id="PF19781">
    <property type="entry name" value="DUF6266"/>
    <property type="match status" value="1"/>
</dbReference>
<dbReference type="EMBL" id="FOHT01000016">
    <property type="protein sequence ID" value="SET54703.1"/>
    <property type="molecule type" value="Genomic_DNA"/>
</dbReference>
<dbReference type="KEGG" id="dori:FH5T_19290"/>
<dbReference type="eggNOG" id="ENOG502Z9ST">
    <property type="taxonomic scope" value="Bacteria"/>
</dbReference>
<evidence type="ECO:0000313" key="2">
    <source>
        <dbReference type="EMBL" id="SET54703.1"/>
    </source>
</evidence>
<dbReference type="OrthoDB" id="656016at2"/>
<protein>
    <submittedName>
        <fullName evidence="2">Uncharacterized protein</fullName>
    </submittedName>
</protein>
<dbReference type="InterPro" id="IPR046233">
    <property type="entry name" value="DUF6266"/>
</dbReference>